<comment type="caution">
    <text evidence="1">The sequence shown here is derived from an EMBL/GenBank/DDBJ whole genome shotgun (WGS) entry which is preliminary data.</text>
</comment>
<sequence length="44" mass="5015">LNTIGVLHFISDKGNRSHQEQAHLDTEVFQYLPEYLDQKQAGSS</sequence>
<dbReference type="AlphaFoldDB" id="A0A081A3C6"/>
<organism evidence="1 2">
    <name type="scientific">Phytophthora nicotianae P1976</name>
    <dbReference type="NCBI Taxonomy" id="1317066"/>
    <lineage>
        <taxon>Eukaryota</taxon>
        <taxon>Sar</taxon>
        <taxon>Stramenopiles</taxon>
        <taxon>Oomycota</taxon>
        <taxon>Peronosporomycetes</taxon>
        <taxon>Peronosporales</taxon>
        <taxon>Peronosporaceae</taxon>
        <taxon>Phytophthora</taxon>
    </lineage>
</organism>
<protein>
    <submittedName>
        <fullName evidence="1">Uncharacterized protein</fullName>
    </submittedName>
</protein>
<evidence type="ECO:0000313" key="1">
    <source>
        <dbReference type="EMBL" id="ETO73387.1"/>
    </source>
</evidence>
<proteinExistence type="predicted"/>
<dbReference type="Proteomes" id="UP000028582">
    <property type="component" value="Unassembled WGS sequence"/>
</dbReference>
<feature type="non-terminal residue" evidence="1">
    <location>
        <position position="1"/>
    </location>
</feature>
<reference evidence="1 2" key="1">
    <citation type="submission" date="2013-11" db="EMBL/GenBank/DDBJ databases">
        <title>The Genome Sequence of Phytophthora parasitica P1976.</title>
        <authorList>
            <consortium name="The Broad Institute Genomics Platform"/>
            <person name="Russ C."/>
            <person name="Tyler B."/>
            <person name="Panabieres F."/>
            <person name="Shan W."/>
            <person name="Tripathy S."/>
            <person name="Grunwald N."/>
            <person name="Machado M."/>
            <person name="Johnson C.S."/>
            <person name="Walker B."/>
            <person name="Young S."/>
            <person name="Zeng Q."/>
            <person name="Gargeya S."/>
            <person name="Fitzgerald M."/>
            <person name="Haas B."/>
            <person name="Abouelleil A."/>
            <person name="Allen A.W."/>
            <person name="Alvarado L."/>
            <person name="Arachchi H.M."/>
            <person name="Berlin A.M."/>
            <person name="Chapman S.B."/>
            <person name="Gainer-Dewar J."/>
            <person name="Goldberg J."/>
            <person name="Griggs A."/>
            <person name="Gujja S."/>
            <person name="Hansen M."/>
            <person name="Howarth C."/>
            <person name="Imamovic A."/>
            <person name="Ireland A."/>
            <person name="Larimer J."/>
            <person name="McCowan C."/>
            <person name="Murphy C."/>
            <person name="Pearson M."/>
            <person name="Poon T.W."/>
            <person name="Priest M."/>
            <person name="Roberts A."/>
            <person name="Saif S."/>
            <person name="Shea T."/>
            <person name="Sisk P."/>
            <person name="Sykes S."/>
            <person name="Wortman J."/>
            <person name="Nusbaum C."/>
            <person name="Birren B."/>
        </authorList>
    </citation>
    <scope>NUCLEOTIDE SEQUENCE [LARGE SCALE GENOMIC DNA]</scope>
    <source>
        <strain evidence="1 2">P1976</strain>
    </source>
</reference>
<name>A0A081A3C6_PHYNI</name>
<evidence type="ECO:0000313" key="2">
    <source>
        <dbReference type="Proteomes" id="UP000028582"/>
    </source>
</evidence>
<gene>
    <name evidence="1" type="ORF">F444_10664</name>
</gene>
<accession>A0A081A3C6</accession>
<dbReference type="EMBL" id="ANJA01001904">
    <property type="protein sequence ID" value="ETO73387.1"/>
    <property type="molecule type" value="Genomic_DNA"/>
</dbReference>